<comment type="caution">
    <text evidence="5">The sequence shown here is derived from an EMBL/GenBank/DDBJ whole genome shotgun (WGS) entry which is preliminary data.</text>
</comment>
<protein>
    <submittedName>
        <fullName evidence="5">Glycosyltransferase family 2 protein</fullName>
        <ecNumber evidence="5">2.4.-.-</ecNumber>
    </submittedName>
</protein>
<accession>A0ABV0FPM7</accession>
<dbReference type="PANTHER" id="PTHR43179">
    <property type="entry name" value="RHAMNOSYLTRANSFERASE WBBL"/>
    <property type="match status" value="1"/>
</dbReference>
<evidence type="ECO:0000313" key="6">
    <source>
        <dbReference type="Proteomes" id="UP001477278"/>
    </source>
</evidence>
<dbReference type="PANTHER" id="PTHR43179:SF12">
    <property type="entry name" value="GALACTOFURANOSYLTRANSFERASE GLFT2"/>
    <property type="match status" value="1"/>
</dbReference>
<dbReference type="Gene3D" id="3.90.550.10">
    <property type="entry name" value="Spore Coat Polysaccharide Biosynthesis Protein SpsA, Chain A"/>
    <property type="match status" value="1"/>
</dbReference>
<evidence type="ECO:0000313" key="5">
    <source>
        <dbReference type="EMBL" id="MEO3682784.1"/>
    </source>
</evidence>
<dbReference type="Proteomes" id="UP001477278">
    <property type="component" value="Unassembled WGS sequence"/>
</dbReference>
<proteinExistence type="inferred from homology"/>
<dbReference type="InterPro" id="IPR029044">
    <property type="entry name" value="Nucleotide-diphossugar_trans"/>
</dbReference>
<evidence type="ECO:0000256" key="1">
    <source>
        <dbReference type="ARBA" id="ARBA00006739"/>
    </source>
</evidence>
<sequence length="295" mass="33171">MNQHKKLGLVTVLFNSPDVLDDFFVSLSCQNYKHYQVYIIDNSTIPEPLAKSRELAERYQIPVTFIDNKGDNVGVAAGNNQGIDAALDDNCDLVLFINNDLIFKDENVLSSLVNSMNADALNMCSPVILNYPAKKIWYAGGYIDSIKAVAPHHSIDDEYIPNSIQRASFDYAPTCFLMVTAALLRKVGRMDEKYFAYYDDTDFLFRCNQAGYKVELLPNVVIYHKVGSSTGGDLSYFGAYHLARNRIYFIRKNISGIRKYISLLYTVSTRGIRLLSATPEISQAIKKGMADGFKM</sequence>
<evidence type="ECO:0000259" key="4">
    <source>
        <dbReference type="Pfam" id="PF00535"/>
    </source>
</evidence>
<gene>
    <name evidence="5" type="ORF">ABHN84_10855</name>
</gene>
<comment type="similarity">
    <text evidence="1">Belongs to the glycosyltransferase 2 family.</text>
</comment>
<dbReference type="EMBL" id="JBDPZN010000003">
    <property type="protein sequence ID" value="MEO3682784.1"/>
    <property type="molecule type" value="Genomic_DNA"/>
</dbReference>
<organism evidence="5 6">
    <name type="scientific">Shewanella vesiculosa</name>
    <dbReference type="NCBI Taxonomy" id="518738"/>
    <lineage>
        <taxon>Bacteria</taxon>
        <taxon>Pseudomonadati</taxon>
        <taxon>Pseudomonadota</taxon>
        <taxon>Gammaproteobacteria</taxon>
        <taxon>Alteromonadales</taxon>
        <taxon>Shewanellaceae</taxon>
        <taxon>Shewanella</taxon>
    </lineage>
</organism>
<dbReference type="EC" id="2.4.-.-" evidence="5"/>
<reference evidence="5 6" key="1">
    <citation type="submission" date="2024-05" db="EMBL/GenBank/DDBJ databases">
        <title>Genome sequencing of Marine Estuary Bacteria, Shewanella vesiculosa and S. baltica, and Pseudomonas syringae.</title>
        <authorList>
            <person name="Gurung A."/>
            <person name="Maclea K.S."/>
        </authorList>
    </citation>
    <scope>NUCLEOTIDE SEQUENCE [LARGE SCALE GENOMIC DNA]</scope>
    <source>
        <strain evidence="5 6">1A</strain>
    </source>
</reference>
<dbReference type="Pfam" id="PF00535">
    <property type="entry name" value="Glycos_transf_2"/>
    <property type="match status" value="1"/>
</dbReference>
<evidence type="ECO:0000256" key="3">
    <source>
        <dbReference type="ARBA" id="ARBA00022679"/>
    </source>
</evidence>
<dbReference type="InterPro" id="IPR001173">
    <property type="entry name" value="Glyco_trans_2-like"/>
</dbReference>
<dbReference type="RefSeq" id="WP_347690208.1">
    <property type="nucleotide sequence ID" value="NZ_JBDPZN010000003.1"/>
</dbReference>
<keyword evidence="3 5" id="KW-0808">Transferase</keyword>
<dbReference type="SUPFAM" id="SSF53448">
    <property type="entry name" value="Nucleotide-diphospho-sugar transferases"/>
    <property type="match status" value="1"/>
</dbReference>
<evidence type="ECO:0000256" key="2">
    <source>
        <dbReference type="ARBA" id="ARBA00022676"/>
    </source>
</evidence>
<keyword evidence="6" id="KW-1185">Reference proteome</keyword>
<keyword evidence="2 5" id="KW-0328">Glycosyltransferase</keyword>
<dbReference type="GO" id="GO:0016757">
    <property type="term" value="F:glycosyltransferase activity"/>
    <property type="evidence" value="ECO:0007669"/>
    <property type="project" value="UniProtKB-KW"/>
</dbReference>
<name>A0ABV0FPM7_9GAMM</name>
<feature type="domain" description="Glycosyltransferase 2-like" evidence="4">
    <location>
        <begin position="10"/>
        <end position="178"/>
    </location>
</feature>